<feature type="chain" id="PRO_5045601679" evidence="1">
    <location>
        <begin position="25"/>
        <end position="95"/>
    </location>
</feature>
<reference evidence="2 3" key="1">
    <citation type="submission" date="2022-02" db="EMBL/GenBank/DDBJ databases">
        <authorList>
            <person name="Min J."/>
        </authorList>
    </citation>
    <scope>NUCLEOTIDE SEQUENCE [LARGE SCALE GENOMIC DNA]</scope>
    <source>
        <strain evidence="2 3">GR10-1</strain>
    </source>
</reference>
<dbReference type="EMBL" id="JAKWBL010000004">
    <property type="protein sequence ID" value="MCH5600715.1"/>
    <property type="molecule type" value="Genomic_DNA"/>
</dbReference>
<name>A0ABS9SQQ9_9BACT</name>
<sequence length="95" mass="11042">MKSITMLKILLFIALSAPTCYVKAQHATYNRAETLTYFQNMDFENGLNWLKNQPINDYIKAYLMDVVIVIICWKCRSKREILIKNIRTGTDGFSS</sequence>
<evidence type="ECO:0000313" key="2">
    <source>
        <dbReference type="EMBL" id="MCH5600715.1"/>
    </source>
</evidence>
<comment type="caution">
    <text evidence="2">The sequence shown here is derived from an EMBL/GenBank/DDBJ whole genome shotgun (WGS) entry which is preliminary data.</text>
</comment>
<protein>
    <submittedName>
        <fullName evidence="2">Uncharacterized protein</fullName>
    </submittedName>
</protein>
<proteinExistence type="predicted"/>
<keyword evidence="3" id="KW-1185">Reference proteome</keyword>
<dbReference type="Proteomes" id="UP001202248">
    <property type="component" value="Unassembled WGS sequence"/>
</dbReference>
<dbReference type="RefSeq" id="WP_240833088.1">
    <property type="nucleotide sequence ID" value="NZ_JAKWBL010000004.1"/>
</dbReference>
<evidence type="ECO:0000313" key="3">
    <source>
        <dbReference type="Proteomes" id="UP001202248"/>
    </source>
</evidence>
<feature type="signal peptide" evidence="1">
    <location>
        <begin position="1"/>
        <end position="24"/>
    </location>
</feature>
<keyword evidence="1" id="KW-0732">Signal</keyword>
<accession>A0ABS9SQQ9</accession>
<gene>
    <name evidence="2" type="ORF">MKP09_23760</name>
</gene>
<organism evidence="2 3">
    <name type="scientific">Niabella ginsengisoli</name>
    <dbReference type="NCBI Taxonomy" id="522298"/>
    <lineage>
        <taxon>Bacteria</taxon>
        <taxon>Pseudomonadati</taxon>
        <taxon>Bacteroidota</taxon>
        <taxon>Chitinophagia</taxon>
        <taxon>Chitinophagales</taxon>
        <taxon>Chitinophagaceae</taxon>
        <taxon>Niabella</taxon>
    </lineage>
</organism>
<evidence type="ECO:0000256" key="1">
    <source>
        <dbReference type="SAM" id="SignalP"/>
    </source>
</evidence>